<dbReference type="RefSeq" id="WP_215870754.1">
    <property type="nucleotide sequence ID" value="NZ_JAAXYO010000107.1"/>
</dbReference>
<dbReference type="SUPFAM" id="SSF51338">
    <property type="entry name" value="Composite domain of metallo-dependent hydrolases"/>
    <property type="match status" value="2"/>
</dbReference>
<comment type="similarity">
    <text evidence="2">Belongs to the metallo-dependent hydrolases superfamily. Hydantoinase/dihydropyrimidinase family.</text>
</comment>
<dbReference type="InterPro" id="IPR011059">
    <property type="entry name" value="Metal-dep_hydrolase_composite"/>
</dbReference>
<keyword evidence="4" id="KW-0479">Metal-binding</keyword>
<comment type="cofactor">
    <cofactor evidence="1">
        <name>Zn(2+)</name>
        <dbReference type="ChEBI" id="CHEBI:29105"/>
    </cofactor>
</comment>
<dbReference type="InterPro" id="IPR032466">
    <property type="entry name" value="Metal_Hydrolase"/>
</dbReference>
<dbReference type="EC" id="3.5.2.2" evidence="8"/>
<dbReference type="PANTHER" id="PTHR11647">
    <property type="entry name" value="HYDRANTOINASE/DIHYDROPYRIMIDINASE FAMILY MEMBER"/>
    <property type="match status" value="1"/>
</dbReference>
<dbReference type="GO" id="GO:0072527">
    <property type="term" value="P:pyrimidine-containing compound metabolic process"/>
    <property type="evidence" value="ECO:0007669"/>
    <property type="project" value="UniProtKB-ARBA"/>
</dbReference>
<feature type="domain" description="Amidohydrolase-related" evidence="12">
    <location>
        <begin position="50"/>
        <end position="435"/>
    </location>
</feature>
<dbReference type="NCBIfam" id="TIGR02033">
    <property type="entry name" value="D-hydantoinase"/>
    <property type="match status" value="1"/>
</dbReference>
<comment type="subunit">
    <text evidence="3">Homotetramer.</text>
</comment>
<dbReference type="SUPFAM" id="SSF51556">
    <property type="entry name" value="Metallo-dependent hydrolases"/>
    <property type="match status" value="1"/>
</dbReference>
<dbReference type="AlphaFoldDB" id="A0AAE2YQ60"/>
<comment type="function">
    <text evidence="9">Catalyzes the hydrolysis of dihydropyrimidines and of the structurally related DL-5-mono-substituted hydantoins, to produce N-carbamoyl-D-amino acids.</text>
</comment>
<evidence type="ECO:0000256" key="1">
    <source>
        <dbReference type="ARBA" id="ARBA00001947"/>
    </source>
</evidence>
<dbReference type="GO" id="GO:0055086">
    <property type="term" value="P:nucleobase-containing small molecule metabolic process"/>
    <property type="evidence" value="ECO:0007669"/>
    <property type="project" value="UniProtKB-ARBA"/>
</dbReference>
<dbReference type="InterPro" id="IPR050378">
    <property type="entry name" value="Metallo-dep_Hydrolases_sf"/>
</dbReference>
<keyword evidence="6" id="KW-0862">Zinc</keyword>
<dbReference type="GO" id="GO:0004157">
    <property type="term" value="F:dihydropyrimidinase activity"/>
    <property type="evidence" value="ECO:0007669"/>
    <property type="project" value="UniProtKB-EC"/>
</dbReference>
<evidence type="ECO:0000256" key="11">
    <source>
        <dbReference type="PIRSR" id="PIRSR611778-50"/>
    </source>
</evidence>
<evidence type="ECO:0000259" key="12">
    <source>
        <dbReference type="Pfam" id="PF01979"/>
    </source>
</evidence>
<dbReference type="PANTHER" id="PTHR11647:SF1">
    <property type="entry name" value="COLLAPSIN RESPONSE MEDIATOR PROTEIN"/>
    <property type="match status" value="1"/>
</dbReference>
<dbReference type="Pfam" id="PF01979">
    <property type="entry name" value="Amidohydro_1"/>
    <property type="match status" value="1"/>
</dbReference>
<keyword evidence="14" id="KW-1185">Reference proteome</keyword>
<dbReference type="Gene3D" id="2.30.40.10">
    <property type="entry name" value="Urease, subunit C, domain 1"/>
    <property type="match status" value="1"/>
</dbReference>
<keyword evidence="5 13" id="KW-0378">Hydrolase</keyword>
<comment type="PTM">
    <text evidence="11">Carbamylation allows a single lysine to coordinate two divalent metal cations.</text>
</comment>
<evidence type="ECO:0000256" key="5">
    <source>
        <dbReference type="ARBA" id="ARBA00022801"/>
    </source>
</evidence>
<comment type="caution">
    <text evidence="13">The sequence shown here is derived from an EMBL/GenBank/DDBJ whole genome shotgun (WGS) entry which is preliminary data.</text>
</comment>
<evidence type="ECO:0000313" key="13">
    <source>
        <dbReference type="EMBL" id="MBU2788109.1"/>
    </source>
</evidence>
<dbReference type="Proteomes" id="UP001197378">
    <property type="component" value="Unassembled WGS sequence"/>
</dbReference>
<dbReference type="CDD" id="cd01314">
    <property type="entry name" value="D-HYD"/>
    <property type="match status" value="1"/>
</dbReference>
<dbReference type="GO" id="GO:0046872">
    <property type="term" value="F:metal ion binding"/>
    <property type="evidence" value="ECO:0007669"/>
    <property type="project" value="UniProtKB-KW"/>
</dbReference>
<feature type="modified residue" description="N6-carboxylysine" evidence="11">
    <location>
        <position position="150"/>
    </location>
</feature>
<name>A0AAE2YQ60_9PROT</name>
<evidence type="ECO:0000256" key="4">
    <source>
        <dbReference type="ARBA" id="ARBA00022723"/>
    </source>
</evidence>
<dbReference type="FunFam" id="3.20.20.140:FF:000001">
    <property type="entry name" value="Dihydropyrimidinase like 3"/>
    <property type="match status" value="1"/>
</dbReference>
<evidence type="ECO:0000256" key="2">
    <source>
        <dbReference type="ARBA" id="ARBA00008829"/>
    </source>
</evidence>
<dbReference type="Gene3D" id="3.20.20.140">
    <property type="entry name" value="Metal-dependent hydrolases"/>
    <property type="match status" value="1"/>
</dbReference>
<evidence type="ECO:0000313" key="14">
    <source>
        <dbReference type="Proteomes" id="UP001197378"/>
    </source>
</evidence>
<organism evidence="13 14">
    <name type="scientific">Igneacidithiobacillus copahuensis</name>
    <dbReference type="NCBI Taxonomy" id="2724909"/>
    <lineage>
        <taxon>Bacteria</taxon>
        <taxon>Pseudomonadati</taxon>
        <taxon>Pseudomonadota</taxon>
        <taxon>Acidithiobacillia</taxon>
        <taxon>Acidithiobacillales</taxon>
        <taxon>Acidithiobacillaceae</taxon>
        <taxon>Igneacidithiobacillus</taxon>
    </lineage>
</organism>
<gene>
    <name evidence="13" type="primary">hydA</name>
    <name evidence="13" type="ORF">HFQ13_07815</name>
</gene>
<evidence type="ECO:0000256" key="7">
    <source>
        <dbReference type="ARBA" id="ARBA00036696"/>
    </source>
</evidence>
<comment type="catalytic activity">
    <reaction evidence="7">
        <text>5,6-dihydrouracil + H2O = 3-(carbamoylamino)propanoate + H(+)</text>
        <dbReference type="Rhea" id="RHEA:16121"/>
        <dbReference type="ChEBI" id="CHEBI:11892"/>
        <dbReference type="ChEBI" id="CHEBI:15377"/>
        <dbReference type="ChEBI" id="CHEBI:15378"/>
        <dbReference type="ChEBI" id="CHEBI:15901"/>
        <dbReference type="EC" id="3.5.2.2"/>
    </reaction>
</comment>
<dbReference type="InterPro" id="IPR011778">
    <property type="entry name" value="Hydantoinase/dihydroPyrase"/>
</dbReference>
<dbReference type="EMBL" id="JAAXYO010000107">
    <property type="protein sequence ID" value="MBU2788109.1"/>
    <property type="molecule type" value="Genomic_DNA"/>
</dbReference>
<evidence type="ECO:0000256" key="10">
    <source>
        <dbReference type="ARBA" id="ARBA00074385"/>
    </source>
</evidence>
<evidence type="ECO:0000256" key="8">
    <source>
        <dbReference type="ARBA" id="ARBA00039113"/>
    </source>
</evidence>
<protein>
    <recommendedName>
        <fullName evidence="10">D-hydantoinase/dihydropyrimidinase</fullName>
        <ecNumber evidence="8">3.5.2.2</ecNumber>
    </recommendedName>
</protein>
<evidence type="ECO:0000256" key="6">
    <source>
        <dbReference type="ARBA" id="ARBA00022833"/>
    </source>
</evidence>
<reference evidence="13" key="1">
    <citation type="journal article" date="2021" name="ISME J.">
        <title>Genomic evolution of the class Acidithiobacillia: deep-branching Proteobacteria living in extreme acidic conditions.</title>
        <authorList>
            <person name="Moya-Beltran A."/>
            <person name="Beard S."/>
            <person name="Rojas-Villalobos C."/>
            <person name="Issotta F."/>
            <person name="Gallardo Y."/>
            <person name="Ulloa R."/>
            <person name="Giaveno A."/>
            <person name="Degli Esposti M."/>
            <person name="Johnson D.B."/>
            <person name="Quatrini R."/>
        </authorList>
    </citation>
    <scope>NUCLEOTIDE SEQUENCE</scope>
    <source>
        <strain evidence="13">VAN18-1</strain>
    </source>
</reference>
<proteinExistence type="inferred from homology"/>
<accession>A0AAE2YQ60</accession>
<evidence type="ECO:0000256" key="3">
    <source>
        <dbReference type="ARBA" id="ARBA00011881"/>
    </source>
</evidence>
<sequence>MSLLIKHGTVINADQSYAADVLCEDGKIVALEPGISASGIDTVIDARNCLVMPGGIDPHTHMQLPFMGTVASEDFYSGTAAALAGGTTMIIDFVIPSPGERLLDAYHKWRQWAEKSCCDYSFHVAVTWWDESVHDDMGTLVRDWGVNSFKHFMAYKGAIMADDGVLTQSFPRALELGALPTVHAENGELVDYLQKLLQKKGILGPEGHPQSRPPKVEGEAAQRVIQIAGILGVPLYLVHNSAIESVDAIAAARRQGQRVFGECLTQHLLIDESVYYDKDWNRAAAHVMSPPFRPKAHQEALWDALSGGVLQTTATDHCCFCGEQKEMGRENFAKIPNGTAGVEDRMAVLWHHGVNMGRLTANEFVALTSTNAARIFNIYPRKGVIRVGADADLVVWDPALVRTIRAETQHQRVDFNVFEGMEITGAPAYTVSNGRIAYADGKILAAVGSGAYVNRPAFPAYIQAQVRQNGRHPLRSVPRSAGNGADGRL</sequence>
<dbReference type="GO" id="GO:0005829">
    <property type="term" value="C:cytosol"/>
    <property type="evidence" value="ECO:0007669"/>
    <property type="project" value="TreeGrafter"/>
</dbReference>
<evidence type="ECO:0000256" key="9">
    <source>
        <dbReference type="ARBA" id="ARBA00054448"/>
    </source>
</evidence>
<dbReference type="InterPro" id="IPR006680">
    <property type="entry name" value="Amidohydro-rel"/>
</dbReference>